<protein>
    <submittedName>
        <fullName evidence="2">Nuclear transport factor 2 family protein</fullName>
    </submittedName>
</protein>
<dbReference type="Proteomes" id="UP000389128">
    <property type="component" value="Unassembled WGS sequence"/>
</dbReference>
<evidence type="ECO:0000259" key="1">
    <source>
        <dbReference type="Pfam" id="PF13577"/>
    </source>
</evidence>
<comment type="caution">
    <text evidence="2">The sequence shown here is derived from an EMBL/GenBank/DDBJ whole genome shotgun (WGS) entry which is preliminary data.</text>
</comment>
<dbReference type="Pfam" id="PF13577">
    <property type="entry name" value="SnoaL_4"/>
    <property type="match status" value="1"/>
</dbReference>
<feature type="domain" description="SnoaL-like" evidence="1">
    <location>
        <begin position="10"/>
        <end position="134"/>
    </location>
</feature>
<keyword evidence="3" id="KW-1185">Reference proteome</keyword>
<evidence type="ECO:0000313" key="3">
    <source>
        <dbReference type="Proteomes" id="UP000389128"/>
    </source>
</evidence>
<dbReference type="Gene3D" id="3.10.450.50">
    <property type="match status" value="1"/>
</dbReference>
<proteinExistence type="predicted"/>
<dbReference type="SUPFAM" id="SSF54427">
    <property type="entry name" value="NTF2-like"/>
    <property type="match status" value="1"/>
</dbReference>
<dbReference type="OrthoDB" id="1492465at2"/>
<dbReference type="EMBL" id="SDKK01000013">
    <property type="protein sequence ID" value="TYC55231.1"/>
    <property type="molecule type" value="Genomic_DNA"/>
</dbReference>
<organism evidence="2 3">
    <name type="scientific">Zoogloea oleivorans</name>
    <dbReference type="NCBI Taxonomy" id="1552750"/>
    <lineage>
        <taxon>Bacteria</taxon>
        <taxon>Pseudomonadati</taxon>
        <taxon>Pseudomonadota</taxon>
        <taxon>Betaproteobacteria</taxon>
        <taxon>Rhodocyclales</taxon>
        <taxon>Zoogloeaceae</taxon>
        <taxon>Zoogloea</taxon>
    </lineage>
</organism>
<dbReference type="InterPro" id="IPR037401">
    <property type="entry name" value="SnoaL-like"/>
</dbReference>
<sequence length="189" mass="21068">MSVRAPTHDELAAKWAITEVIHRYCRGLDRMDKALALSCWHPDGTDDHAPLYAGPATGFIDWLWPVHAAMNVTRHVVSNTLIDLHADGTTAGAETCWSLVLQTPQGVQTFDIVAGGRYLDRFECIDGVWAIRHRQSVVDWNRVDPVRITLADFAATPLIDVHNPEVPATVPRRDAADFSYSVLGHIERH</sequence>
<gene>
    <name evidence="2" type="ORF">ETQ85_14540</name>
</gene>
<dbReference type="InterPro" id="IPR032710">
    <property type="entry name" value="NTF2-like_dom_sf"/>
</dbReference>
<reference evidence="2 3" key="1">
    <citation type="submission" date="2019-01" db="EMBL/GenBank/DDBJ databases">
        <title>Zoogloea oleivorans genome sequencing and assembly.</title>
        <authorList>
            <person name="Tancsics A."/>
            <person name="Farkas M."/>
            <person name="Kriszt B."/>
            <person name="Maroti G."/>
            <person name="Horvath B."/>
        </authorList>
    </citation>
    <scope>NUCLEOTIDE SEQUENCE [LARGE SCALE GENOMIC DNA]</scope>
    <source>
        <strain evidence="2 3">Buc</strain>
    </source>
</reference>
<dbReference type="RefSeq" id="WP_148579798.1">
    <property type="nucleotide sequence ID" value="NZ_SDKK01000013.1"/>
</dbReference>
<accession>A0A6C2CMP9</accession>
<name>A0A6C2CMP9_9RHOO</name>
<dbReference type="AlphaFoldDB" id="A0A6C2CMP9"/>
<evidence type="ECO:0000313" key="2">
    <source>
        <dbReference type="EMBL" id="TYC55231.1"/>
    </source>
</evidence>